<dbReference type="OrthoDB" id="712607at2"/>
<protein>
    <submittedName>
        <fullName evidence="1">Uncharacterized protein</fullName>
    </submittedName>
</protein>
<accession>A0A2S9J6T0</accession>
<name>A0A2S9J6T0_9SPHI</name>
<evidence type="ECO:0000313" key="2">
    <source>
        <dbReference type="Proteomes" id="UP000239711"/>
    </source>
</evidence>
<keyword evidence="2" id="KW-1185">Reference proteome</keyword>
<dbReference type="RefSeq" id="WP_105715827.1">
    <property type="nucleotide sequence ID" value="NZ_PVBQ01000003.1"/>
</dbReference>
<dbReference type="EMBL" id="PVBQ01000003">
    <property type="protein sequence ID" value="PRD48506.1"/>
    <property type="molecule type" value="Genomic_DNA"/>
</dbReference>
<evidence type="ECO:0000313" key="1">
    <source>
        <dbReference type="EMBL" id="PRD48506.1"/>
    </source>
</evidence>
<sequence>MTKFGQEYMQTIMVTDKDDITTLPFAERVRLGVQKALRKLAEESALKGESLVVKIDGEVKEVPAKDLLANMPKAK</sequence>
<proteinExistence type="predicted"/>
<organism evidence="1 2">
    <name type="scientific">Sphingobacterium haloxyli</name>
    <dbReference type="NCBI Taxonomy" id="2100533"/>
    <lineage>
        <taxon>Bacteria</taxon>
        <taxon>Pseudomonadati</taxon>
        <taxon>Bacteroidota</taxon>
        <taxon>Sphingobacteriia</taxon>
        <taxon>Sphingobacteriales</taxon>
        <taxon>Sphingobacteriaceae</taxon>
        <taxon>Sphingobacterium</taxon>
    </lineage>
</organism>
<dbReference type="AlphaFoldDB" id="A0A2S9J6T0"/>
<gene>
    <name evidence="1" type="ORF">C5745_04710</name>
</gene>
<comment type="caution">
    <text evidence="1">The sequence shown here is derived from an EMBL/GenBank/DDBJ whole genome shotgun (WGS) entry which is preliminary data.</text>
</comment>
<dbReference type="Proteomes" id="UP000239711">
    <property type="component" value="Unassembled WGS sequence"/>
</dbReference>
<reference evidence="1 2" key="1">
    <citation type="submission" date="2018-02" db="EMBL/GenBank/DDBJ databases">
        <title>The draft genome of Sphingobacterium sp. 5JN-11.</title>
        <authorList>
            <person name="Liu L."/>
            <person name="Li L."/>
            <person name="Liang L."/>
            <person name="Zhang X."/>
            <person name="Wang T."/>
        </authorList>
    </citation>
    <scope>NUCLEOTIDE SEQUENCE [LARGE SCALE GENOMIC DNA]</scope>
    <source>
        <strain evidence="1 2">5JN-11</strain>
    </source>
</reference>